<keyword evidence="3" id="KW-0067">ATP-binding</keyword>
<keyword evidence="2" id="KW-0378">Hydrolase</keyword>
<evidence type="ECO:0000313" key="6">
    <source>
        <dbReference type="Proteomes" id="UP000199008"/>
    </source>
</evidence>
<evidence type="ECO:0000256" key="1">
    <source>
        <dbReference type="ARBA" id="ARBA00022741"/>
    </source>
</evidence>
<protein>
    <submittedName>
        <fullName evidence="5">Antagonist of KipI</fullName>
    </submittedName>
</protein>
<dbReference type="Proteomes" id="UP000199008">
    <property type="component" value="Unassembled WGS sequence"/>
</dbReference>
<dbReference type="PANTHER" id="PTHR43309:SF5">
    <property type="entry name" value="5-OXOPROLINASE SUBUNIT C"/>
    <property type="match status" value="1"/>
</dbReference>
<dbReference type="InterPro" id="IPR003778">
    <property type="entry name" value="CT_A_B"/>
</dbReference>
<dbReference type="Gene3D" id="2.40.100.10">
    <property type="entry name" value="Cyclophilin-like"/>
    <property type="match status" value="1"/>
</dbReference>
<gene>
    <name evidence="5" type="ORF">SAMN05216216_1034</name>
</gene>
<dbReference type="NCBIfam" id="TIGR00724">
    <property type="entry name" value="urea_amlyse_rel"/>
    <property type="match status" value="1"/>
</dbReference>
<evidence type="ECO:0000313" key="5">
    <source>
        <dbReference type="EMBL" id="SDK39640.1"/>
    </source>
</evidence>
<dbReference type="SMART" id="SM00797">
    <property type="entry name" value="AHS2"/>
    <property type="match status" value="1"/>
</dbReference>
<dbReference type="EMBL" id="FNFY01000003">
    <property type="protein sequence ID" value="SDK39640.1"/>
    <property type="molecule type" value="Genomic_DNA"/>
</dbReference>
<keyword evidence="1" id="KW-0547">Nucleotide-binding</keyword>
<sequence>MTFKVLNPGMFSTIQDAGRFSYQTFGFSPSGVLDYRAYQLANRLLGNEDDAAVLEMTLQGVELLVEKDAMISTSGAEAPITIEGNNYSHGTVIKVMKGETLKIGKCENGSRTYLAVLGGFDVPEILGSRSTHTRSGIGGFKGRTIKSGDVLKTLGGDFSDGMKKIKAFESDNNIRIIPGQQYERFKEDVQRKLFNSEYTITKDSDRMGIRLDGPGLETDEGHDVLSEPTQLGSIQVPKNGQPIILLNDRQTAGGYVRIATVALADIPKLVQKSPGETLTFEEIDVDEATKIYKEELAKIDSGEYFEDIRDFTSVRRHTSLKISKLMGV</sequence>
<dbReference type="OrthoDB" id="9782422at2"/>
<accession>A0A1G9BK48</accession>
<name>A0A1G9BK48_9BACL</name>
<evidence type="ECO:0000256" key="2">
    <source>
        <dbReference type="ARBA" id="ARBA00022801"/>
    </source>
</evidence>
<proteinExistence type="predicted"/>
<dbReference type="GO" id="GO:0016787">
    <property type="term" value="F:hydrolase activity"/>
    <property type="evidence" value="ECO:0007669"/>
    <property type="project" value="UniProtKB-KW"/>
</dbReference>
<dbReference type="GO" id="GO:0005524">
    <property type="term" value="F:ATP binding"/>
    <property type="evidence" value="ECO:0007669"/>
    <property type="project" value="UniProtKB-KW"/>
</dbReference>
<dbReference type="Pfam" id="PF02626">
    <property type="entry name" value="CT_A_B"/>
    <property type="match status" value="1"/>
</dbReference>
<dbReference type="InterPro" id="IPR029000">
    <property type="entry name" value="Cyclophilin-like_dom_sf"/>
</dbReference>
<dbReference type="AlphaFoldDB" id="A0A1G9BK48"/>
<dbReference type="STRING" id="576118.SAMN05216216_1034"/>
<dbReference type="PANTHER" id="PTHR43309">
    <property type="entry name" value="5-OXOPROLINASE SUBUNIT C"/>
    <property type="match status" value="1"/>
</dbReference>
<evidence type="ECO:0000256" key="3">
    <source>
        <dbReference type="ARBA" id="ARBA00022840"/>
    </source>
</evidence>
<organism evidence="5 6">
    <name type="scientific">Lacicoccus qingdaonensis</name>
    <dbReference type="NCBI Taxonomy" id="576118"/>
    <lineage>
        <taxon>Bacteria</taxon>
        <taxon>Bacillati</taxon>
        <taxon>Bacillota</taxon>
        <taxon>Bacilli</taxon>
        <taxon>Bacillales</taxon>
        <taxon>Salinicoccaceae</taxon>
        <taxon>Lacicoccus</taxon>
    </lineage>
</organism>
<dbReference type="SUPFAM" id="SSF50891">
    <property type="entry name" value="Cyclophilin-like"/>
    <property type="match status" value="1"/>
</dbReference>
<reference evidence="6" key="1">
    <citation type="submission" date="2016-10" db="EMBL/GenBank/DDBJ databases">
        <authorList>
            <person name="Varghese N."/>
            <person name="Submissions S."/>
        </authorList>
    </citation>
    <scope>NUCLEOTIDE SEQUENCE [LARGE SCALE GENOMIC DNA]</scope>
    <source>
        <strain evidence="6">CGMCC 1.8895</strain>
    </source>
</reference>
<keyword evidence="6" id="KW-1185">Reference proteome</keyword>
<dbReference type="RefSeq" id="WP_092984347.1">
    <property type="nucleotide sequence ID" value="NZ_FNFY01000003.1"/>
</dbReference>
<feature type="domain" description="Carboxyltransferase" evidence="4">
    <location>
        <begin position="24"/>
        <end position="298"/>
    </location>
</feature>
<dbReference type="InterPro" id="IPR052708">
    <property type="entry name" value="PxpC"/>
</dbReference>
<evidence type="ECO:0000259" key="4">
    <source>
        <dbReference type="SMART" id="SM00797"/>
    </source>
</evidence>